<dbReference type="EMBL" id="DQ890022">
    <property type="protein sequence ID" value="ABT15523.1"/>
    <property type="molecule type" value="Genomic_DNA"/>
</dbReference>
<dbReference type="Proteomes" id="UP000204095">
    <property type="component" value="Segment"/>
</dbReference>
<organism evidence="1 2">
    <name type="scientific">Paramecium bursaria Chlorella virus FR483</name>
    <name type="common">PBCV-FR483</name>
    <dbReference type="NCBI Taxonomy" id="399781"/>
    <lineage>
        <taxon>Viruses</taxon>
        <taxon>Varidnaviria</taxon>
        <taxon>Bamfordvirae</taxon>
        <taxon>Nucleocytoviricota</taxon>
        <taxon>Megaviricetes</taxon>
        <taxon>Algavirales</taxon>
        <taxon>Phycodnaviridae</taxon>
        <taxon>Chlorovirus</taxon>
        <taxon>Chlorovirus conductrix</taxon>
        <taxon>Paramecium bursaria Chlorella virus A1</taxon>
    </lineage>
</organism>
<sequence>MRVILPAKLPGPALYIASTPALYMSIHRGPSIGTKILRAWVLKSSIVAPKGWNSNISTSLFRTSHVTWVLIILRASS</sequence>
<accession>A7J6U2</accession>
<organismHost>
    <name type="scientific">Paramecium bursaria</name>
    <dbReference type="NCBI Taxonomy" id="74790"/>
</organismHost>
<reference evidence="1" key="1">
    <citation type="journal article" date="2007" name="Virology">
        <title>Sequence and annotation of the 314-kb MT325 and the 321-kb FR483 viruses that infect Chlorella Pbi.</title>
        <authorList>
            <person name="Fitzgerald L.A."/>
            <person name="Graves M.V."/>
            <person name="Li X."/>
            <person name="Feldblyum T."/>
            <person name="Hartigan J."/>
            <person name="Van Etten J.L."/>
        </authorList>
    </citation>
    <scope>NUCLEOTIDE SEQUENCE [LARGE SCALE GENOMIC DNA]</scope>
    <source>
        <strain evidence="1">FR483</strain>
    </source>
</reference>
<evidence type="ECO:0000313" key="2">
    <source>
        <dbReference type="Proteomes" id="UP000204095"/>
    </source>
</evidence>
<protein>
    <submittedName>
        <fullName evidence="1">Uncharacterized protein n238R</fullName>
    </submittedName>
</protein>
<proteinExistence type="predicted"/>
<dbReference type="GeneID" id="5469933"/>
<gene>
    <name evidence="1" type="primary">n238R</name>
    <name evidence="1" type="ORF">FR483_n238R</name>
</gene>
<evidence type="ECO:0000313" key="1">
    <source>
        <dbReference type="EMBL" id="ABT15523.1"/>
    </source>
</evidence>
<dbReference type="RefSeq" id="YP_001425870.1">
    <property type="nucleotide sequence ID" value="NC_008603.1"/>
</dbReference>
<name>A7J6U2_PBCVF</name>
<dbReference type="KEGG" id="vg:5469933"/>